<dbReference type="STRING" id="1121391.SAMN02745206_02534"/>
<dbReference type="CDD" id="cd19100">
    <property type="entry name" value="AKR_unchar"/>
    <property type="match status" value="1"/>
</dbReference>
<gene>
    <name evidence="2" type="ORF">SAMN02745206_02534</name>
</gene>
<dbReference type="SUPFAM" id="SSF51430">
    <property type="entry name" value="NAD(P)-linked oxidoreductase"/>
    <property type="match status" value="1"/>
</dbReference>
<dbReference type="AlphaFoldDB" id="A0A1M5DYL9"/>
<evidence type="ECO:0000313" key="3">
    <source>
        <dbReference type="Proteomes" id="UP000184076"/>
    </source>
</evidence>
<keyword evidence="3" id="KW-1185">Reference proteome</keyword>
<evidence type="ECO:0000259" key="1">
    <source>
        <dbReference type="Pfam" id="PF00248"/>
    </source>
</evidence>
<dbReference type="PANTHER" id="PTHR43312:SF1">
    <property type="entry name" value="NADP-DEPENDENT OXIDOREDUCTASE DOMAIN-CONTAINING PROTEIN"/>
    <property type="match status" value="1"/>
</dbReference>
<protein>
    <submittedName>
        <fullName evidence="2">Aldo/keto reductase family protein</fullName>
    </submittedName>
</protein>
<evidence type="ECO:0000313" key="2">
    <source>
        <dbReference type="EMBL" id="SHF71931.1"/>
    </source>
</evidence>
<dbReference type="PANTHER" id="PTHR43312">
    <property type="entry name" value="D-THREO-ALDOSE 1-DEHYDROGENASE"/>
    <property type="match status" value="1"/>
</dbReference>
<dbReference type="InterPro" id="IPR036812">
    <property type="entry name" value="NAD(P)_OxRdtase_dom_sf"/>
</dbReference>
<dbReference type="InterPro" id="IPR053135">
    <property type="entry name" value="AKR2_Oxidoreductase"/>
</dbReference>
<reference evidence="3" key="1">
    <citation type="submission" date="2016-11" db="EMBL/GenBank/DDBJ databases">
        <authorList>
            <person name="Varghese N."/>
            <person name="Submissions S."/>
        </authorList>
    </citation>
    <scope>NUCLEOTIDE SEQUENCE [LARGE SCALE GENOMIC DNA]</scope>
    <source>
        <strain evidence="3">DSM 9756</strain>
    </source>
</reference>
<accession>A0A1M5DYL9</accession>
<name>A0A1M5DYL9_9BACT</name>
<sequence length="285" mass="30844">MEEVTPLGTVPFRPDGPRVTRVGLGGEGILRTSGRSLEAVEVIEAALSEGITYFDSAPAYAQCEDYHGRVWPRHPEARARVVVAGKSASRDREGALRDLHRSLQRMGTDRLDLWQIHDLRTREDLSAIEAPGGALEAFVEARSSGKVGAIGVTGHHDPRVLTHAVVHWPVDAVLLPVNPVEAVLGGFLDVTLEAAREKGLAILGMKVLGGGEYLSPGAGVTAEVLIRFALSQPISLAVVGCGNPREVRTLASCVRDHRPMTPDEQEALLDVFRPYARKLAFYRGR</sequence>
<dbReference type="Gene3D" id="3.20.20.100">
    <property type="entry name" value="NADP-dependent oxidoreductase domain"/>
    <property type="match status" value="1"/>
</dbReference>
<dbReference type="EMBL" id="FQVB01000025">
    <property type="protein sequence ID" value="SHF71931.1"/>
    <property type="molecule type" value="Genomic_DNA"/>
</dbReference>
<proteinExistence type="predicted"/>
<dbReference type="Proteomes" id="UP000184076">
    <property type="component" value="Unassembled WGS sequence"/>
</dbReference>
<dbReference type="Pfam" id="PF00248">
    <property type="entry name" value="Aldo_ket_red"/>
    <property type="match status" value="1"/>
</dbReference>
<dbReference type="RefSeq" id="WP_073040038.1">
    <property type="nucleotide sequence ID" value="NZ_FQVB01000025.1"/>
</dbReference>
<dbReference type="OrthoDB" id="5523216at2"/>
<organism evidence="2 3">
    <name type="scientific">Desulfacinum infernum DSM 9756</name>
    <dbReference type="NCBI Taxonomy" id="1121391"/>
    <lineage>
        <taxon>Bacteria</taxon>
        <taxon>Pseudomonadati</taxon>
        <taxon>Thermodesulfobacteriota</taxon>
        <taxon>Syntrophobacteria</taxon>
        <taxon>Syntrophobacterales</taxon>
        <taxon>Syntrophobacteraceae</taxon>
        <taxon>Desulfacinum</taxon>
    </lineage>
</organism>
<feature type="domain" description="NADP-dependent oxidoreductase" evidence="1">
    <location>
        <begin position="37"/>
        <end position="211"/>
    </location>
</feature>
<dbReference type="InterPro" id="IPR023210">
    <property type="entry name" value="NADP_OxRdtase_dom"/>
</dbReference>